<dbReference type="PROSITE" id="PS01031">
    <property type="entry name" value="SHSP"/>
    <property type="match status" value="1"/>
</dbReference>
<dbReference type="InterPro" id="IPR008978">
    <property type="entry name" value="HSP20-like_chaperone"/>
</dbReference>
<evidence type="ECO:0000256" key="1">
    <source>
        <dbReference type="PROSITE-ProRule" id="PRU00285"/>
    </source>
</evidence>
<dbReference type="RefSeq" id="WP_304515149.1">
    <property type="nucleotide sequence ID" value="NZ_JAOSID010000001.1"/>
</dbReference>
<evidence type="ECO:0000259" key="3">
    <source>
        <dbReference type="PROSITE" id="PS01031"/>
    </source>
</evidence>
<comment type="similarity">
    <text evidence="1 2">Belongs to the small heat shock protein (HSP20) family.</text>
</comment>
<reference evidence="4 5" key="1">
    <citation type="journal article" date="2023" name="Int. J. Syst. Evol. Microbiol.">
        <title>The observation of taxonomic boundaries for the 16SrII and 16SrXXV phytoplasmas using genome-based delimitation.</title>
        <authorList>
            <person name="Rodrigues Jardim B."/>
            <person name="Tran-Nguyen L.T.T."/>
            <person name="Gambley C."/>
            <person name="Al-Sadi A.M."/>
            <person name="Al-Subhi A.M."/>
            <person name="Foissac X."/>
            <person name="Salar P."/>
            <person name="Cai H."/>
            <person name="Yang J.Y."/>
            <person name="Davis R."/>
            <person name="Jones L."/>
            <person name="Rodoni B."/>
            <person name="Constable F.E."/>
        </authorList>
    </citation>
    <scope>NUCLEOTIDE SEQUENCE [LARGE SCALE GENOMIC DNA]</scope>
    <source>
        <strain evidence="4">BAWM-155c</strain>
    </source>
</reference>
<proteinExistence type="inferred from homology"/>
<evidence type="ECO:0000313" key="5">
    <source>
        <dbReference type="Proteomes" id="UP001172036"/>
    </source>
</evidence>
<protein>
    <submittedName>
        <fullName evidence="4">Hsp20/alpha crystallin family protein</fullName>
    </submittedName>
</protein>
<sequence length="145" mass="17190">MSTLLHLFNQNKDLIENFLDDVYKNENFAGSVSHFAKTDIYKWDNFYEIIIEMPGFTKEDIQIYVQNDWLVVEAKPKEKPEYKEENKSCKLVQKERISGMIRRSFRVVEGLSINDIQGNLENGLLTLKVKQETQEQHKKEYLKLK</sequence>
<gene>
    <name evidence="4" type="ORF">OC680_00415</name>
</gene>
<dbReference type="Proteomes" id="UP001172036">
    <property type="component" value="Unassembled WGS sequence"/>
</dbReference>
<dbReference type="Gene3D" id="2.60.40.790">
    <property type="match status" value="1"/>
</dbReference>
<accession>A0ABT9DE48</accession>
<organism evidence="4 5">
    <name type="scientific">Candidatus Phytoplasma melaleucae</name>
    <dbReference type="NCBI Taxonomy" id="2982630"/>
    <lineage>
        <taxon>Bacteria</taxon>
        <taxon>Bacillati</taxon>
        <taxon>Mycoplasmatota</taxon>
        <taxon>Mollicutes</taxon>
        <taxon>Acholeplasmatales</taxon>
        <taxon>Acholeplasmataceae</taxon>
        <taxon>Candidatus Phytoplasma</taxon>
    </lineage>
</organism>
<dbReference type="SUPFAM" id="SSF49764">
    <property type="entry name" value="HSP20-like chaperones"/>
    <property type="match status" value="1"/>
</dbReference>
<dbReference type="Pfam" id="PF00011">
    <property type="entry name" value="HSP20"/>
    <property type="match status" value="1"/>
</dbReference>
<evidence type="ECO:0000256" key="2">
    <source>
        <dbReference type="RuleBase" id="RU003616"/>
    </source>
</evidence>
<keyword evidence="5" id="KW-1185">Reference proteome</keyword>
<dbReference type="CDD" id="cd06464">
    <property type="entry name" value="ACD_sHsps-like"/>
    <property type="match status" value="1"/>
</dbReference>
<feature type="domain" description="SHSP" evidence="3">
    <location>
        <begin position="29"/>
        <end position="145"/>
    </location>
</feature>
<name>A0ABT9DE48_9MOLU</name>
<evidence type="ECO:0000313" key="4">
    <source>
        <dbReference type="EMBL" id="MDO8167947.1"/>
    </source>
</evidence>
<comment type="caution">
    <text evidence="4">The sequence shown here is derived from an EMBL/GenBank/DDBJ whole genome shotgun (WGS) entry which is preliminary data.</text>
</comment>
<dbReference type="PANTHER" id="PTHR11527">
    <property type="entry name" value="HEAT-SHOCK PROTEIN 20 FAMILY MEMBER"/>
    <property type="match status" value="1"/>
</dbReference>
<dbReference type="EMBL" id="JAOSID010000001">
    <property type="protein sequence ID" value="MDO8167947.1"/>
    <property type="molecule type" value="Genomic_DNA"/>
</dbReference>
<dbReference type="InterPro" id="IPR031107">
    <property type="entry name" value="Small_HSP"/>
</dbReference>
<dbReference type="InterPro" id="IPR002068">
    <property type="entry name" value="A-crystallin/Hsp20_dom"/>
</dbReference>